<dbReference type="SUPFAM" id="SSF49464">
    <property type="entry name" value="Carboxypeptidase regulatory domain-like"/>
    <property type="match status" value="1"/>
</dbReference>
<dbReference type="PROSITE" id="PS52016">
    <property type="entry name" value="TONB_DEPENDENT_REC_3"/>
    <property type="match status" value="1"/>
</dbReference>
<keyword evidence="3 7" id="KW-1134">Transmembrane beta strand</keyword>
<feature type="compositionally biased region" description="Basic and acidic residues" evidence="8">
    <location>
        <begin position="119"/>
        <end position="131"/>
    </location>
</feature>
<evidence type="ECO:0000256" key="1">
    <source>
        <dbReference type="ARBA" id="ARBA00004571"/>
    </source>
</evidence>
<dbReference type="STRING" id="662367.SAMN05216167_108159"/>
<dbReference type="Pfam" id="PF07715">
    <property type="entry name" value="Plug"/>
    <property type="match status" value="1"/>
</dbReference>
<dbReference type="NCBIfam" id="TIGR04056">
    <property type="entry name" value="OMP_RagA_SusC"/>
    <property type="match status" value="1"/>
</dbReference>
<evidence type="ECO:0000256" key="4">
    <source>
        <dbReference type="ARBA" id="ARBA00022692"/>
    </source>
</evidence>
<evidence type="ECO:0000256" key="6">
    <source>
        <dbReference type="ARBA" id="ARBA00023237"/>
    </source>
</evidence>
<dbReference type="Proteomes" id="UP000198598">
    <property type="component" value="Unassembled WGS sequence"/>
</dbReference>
<dbReference type="InterPro" id="IPR037066">
    <property type="entry name" value="Plug_dom_sf"/>
</dbReference>
<dbReference type="EMBL" id="FOLQ01000008">
    <property type="protein sequence ID" value="SFD90937.1"/>
    <property type="molecule type" value="Genomic_DNA"/>
</dbReference>
<keyword evidence="2 7" id="KW-0813">Transport</keyword>
<name>A0A1I1W719_9BACT</name>
<keyword evidence="5 7" id="KW-0472">Membrane</keyword>
<comment type="subcellular location">
    <subcellularLocation>
        <location evidence="1 7">Cell outer membrane</location>
        <topology evidence="1 7">Multi-pass membrane protein</topology>
    </subcellularLocation>
</comment>
<feature type="compositionally biased region" description="Polar residues" evidence="8">
    <location>
        <begin position="176"/>
        <end position="187"/>
    </location>
</feature>
<dbReference type="InterPro" id="IPR023997">
    <property type="entry name" value="TonB-dep_OMP_SusC/RagA_CS"/>
</dbReference>
<keyword evidence="11" id="KW-1185">Reference proteome</keyword>
<dbReference type="Gene3D" id="3.55.50.30">
    <property type="match status" value="1"/>
</dbReference>
<protein>
    <submittedName>
        <fullName evidence="10">TonB-linked outer membrane protein, SusC/RagA family</fullName>
    </submittedName>
</protein>
<evidence type="ECO:0000256" key="8">
    <source>
        <dbReference type="SAM" id="MobiDB-lite"/>
    </source>
</evidence>
<evidence type="ECO:0000256" key="7">
    <source>
        <dbReference type="PROSITE-ProRule" id="PRU01360"/>
    </source>
</evidence>
<feature type="region of interest" description="Disordered" evidence="8">
    <location>
        <begin position="163"/>
        <end position="187"/>
    </location>
</feature>
<dbReference type="OrthoDB" id="9768177at2"/>
<evidence type="ECO:0000256" key="5">
    <source>
        <dbReference type="ARBA" id="ARBA00023136"/>
    </source>
</evidence>
<dbReference type="RefSeq" id="WP_093829546.1">
    <property type="nucleotide sequence ID" value="NZ_FOLQ01000008.1"/>
</dbReference>
<sequence length="1212" mass="132904">MIRLIRTTRFRLVGLGLLLGYPHVPYGQVLAYHRDQITESKQSATNRLRDVLLDMQSRYRINIVFDEKLLEGITVDTRKLSPSMTITNRLRYLLEGSGLRYVQTQKDTYLIVPDRPVEKASDSKSVPDDKSAAITPLPGMPVSVNQPTFVVDPSVRQTVSGRVTDENGAGLPGVNVSEQGTTNGTTTDAEGKFRLLVDGTNSVLVFSFLGYQTLTRSVGTGTAFNVRLQPDVRSLSEVVVIGYGERQRKDLTGAVSVVGGDELVKNKALNPELAMQGRLPGVFVSTPGGAPNARPTVRIRGVNTLGYNDPLYVVDGVPITEYGSGPPQSGNAAQATDLRGNVNILNMINPNDIESISVLKDASSAAIYGVRAANGVVLITTKRGKVGRPRLELSASRGIQNLPKRYDVLDVPDYVALVREMYANNPAQAANLPAIYKDGNAAYLGNLPRTDWQSALINKNAVTEDYSAKVSGGSESTTYYVSGGYSRTESPLQQNNFKRYSLALNLTSKVNRWLEVGLTNRLSYVDALDNTQSDLSSAWRYAPWQPIYAQAGFPAYDGFAQTVNPTFAVNPAFDPTKISLGGGPYTITNTGLLYGTATRGNVLGQWDTRTNNYSMLRTLGSAYIQVEPLKGLKIKGTLSADWYITTRNQWQSVDSYRFSSPFTNTFSATNGTSKGQITQRILRNYNLVKEFSVNYNHAFGGHSVDLLFNAMDQQYGASSTGAANTQINYYNPDALALLNTAPYSTGQIIPENNALQGYLGRLSYNYKSKYYVDATVRRDGTSRFDKDYRWGTFPSLAVAWRITAEPFMKNVTWLSDLKMRAGVGEIGNQETTQFAYLSLVNFNPDYSYGSGVNGEAIGSLQNGIRLANIPVRNLSWERVQTRNIGFDASLLENRITATIEYYDKKTSGILQTVTLPTSAGIDDGSAPTNNIASVRNNGFEFQLAYTGKVGNNLTYNVSGNLTTVRNQVTGLYRDLAFTSGNNRTEINQPIGYLYGYKFGGIFQNQGEIDAYKATKPTAAAAKDAINSDRVVPGDAYFQDTNGDGIVNANDRVYLGKTILGYYYGFNLGAAYKGIDVSIFFQGVGDVQAINAERQAGIGMNSENINYWTDVRNRWTPTNPSTTLPRAVQGDPASNNRFSDRFVENSSFMRLKNLQVGYALPRVLLDRLSGLSGVRIYVTGNNLLTFTGWKGLDPENDAIPPARSWILGLNVNF</sequence>
<accession>A0A1I1W719</accession>
<evidence type="ECO:0000313" key="10">
    <source>
        <dbReference type="EMBL" id="SFD90937.1"/>
    </source>
</evidence>
<evidence type="ECO:0000259" key="9">
    <source>
        <dbReference type="Pfam" id="PF07715"/>
    </source>
</evidence>
<dbReference type="InterPro" id="IPR008969">
    <property type="entry name" value="CarboxyPept-like_regulatory"/>
</dbReference>
<dbReference type="Gene3D" id="2.40.170.20">
    <property type="entry name" value="TonB-dependent receptor, beta-barrel domain"/>
    <property type="match status" value="1"/>
</dbReference>
<dbReference type="Gene3D" id="2.170.130.10">
    <property type="entry name" value="TonB-dependent receptor, plug domain"/>
    <property type="match status" value="1"/>
</dbReference>
<evidence type="ECO:0000256" key="3">
    <source>
        <dbReference type="ARBA" id="ARBA00022452"/>
    </source>
</evidence>
<dbReference type="Pfam" id="PF13715">
    <property type="entry name" value="CarbopepD_reg_2"/>
    <property type="match status" value="1"/>
</dbReference>
<dbReference type="SUPFAM" id="SSF56935">
    <property type="entry name" value="Porins"/>
    <property type="match status" value="1"/>
</dbReference>
<gene>
    <name evidence="10" type="ORF">SAMN05216167_108159</name>
</gene>
<keyword evidence="4 7" id="KW-0812">Transmembrane</keyword>
<dbReference type="Gene3D" id="2.60.40.1120">
    <property type="entry name" value="Carboxypeptidase-like, regulatory domain"/>
    <property type="match status" value="1"/>
</dbReference>
<keyword evidence="6 7" id="KW-0998">Cell outer membrane</keyword>
<dbReference type="InterPro" id="IPR023996">
    <property type="entry name" value="TonB-dep_OMP_SusC/RagA"/>
</dbReference>
<evidence type="ECO:0000256" key="2">
    <source>
        <dbReference type="ARBA" id="ARBA00022448"/>
    </source>
</evidence>
<dbReference type="InterPro" id="IPR039426">
    <property type="entry name" value="TonB-dep_rcpt-like"/>
</dbReference>
<feature type="domain" description="TonB-dependent receptor plug" evidence="9">
    <location>
        <begin position="249"/>
        <end position="376"/>
    </location>
</feature>
<dbReference type="NCBIfam" id="TIGR04057">
    <property type="entry name" value="SusC_RagA_signa"/>
    <property type="match status" value="1"/>
</dbReference>
<dbReference type="InterPro" id="IPR012910">
    <property type="entry name" value="Plug_dom"/>
</dbReference>
<feature type="region of interest" description="Disordered" evidence="8">
    <location>
        <begin position="119"/>
        <end position="138"/>
    </location>
</feature>
<comment type="similarity">
    <text evidence="7">Belongs to the TonB-dependent receptor family.</text>
</comment>
<evidence type="ECO:0000313" key="11">
    <source>
        <dbReference type="Proteomes" id="UP000198598"/>
    </source>
</evidence>
<organism evidence="10 11">
    <name type="scientific">Spirosoma endophyticum</name>
    <dbReference type="NCBI Taxonomy" id="662367"/>
    <lineage>
        <taxon>Bacteria</taxon>
        <taxon>Pseudomonadati</taxon>
        <taxon>Bacteroidota</taxon>
        <taxon>Cytophagia</taxon>
        <taxon>Cytophagales</taxon>
        <taxon>Cytophagaceae</taxon>
        <taxon>Spirosoma</taxon>
    </lineage>
</organism>
<dbReference type="AlphaFoldDB" id="A0A1I1W719"/>
<reference evidence="10 11" key="1">
    <citation type="submission" date="2016-10" db="EMBL/GenBank/DDBJ databases">
        <authorList>
            <person name="de Groot N.N."/>
        </authorList>
    </citation>
    <scope>NUCLEOTIDE SEQUENCE [LARGE SCALE GENOMIC DNA]</scope>
    <source>
        <strain evidence="10 11">DSM 26130</strain>
    </source>
</reference>
<proteinExistence type="inferred from homology"/>
<dbReference type="GO" id="GO:0009279">
    <property type="term" value="C:cell outer membrane"/>
    <property type="evidence" value="ECO:0007669"/>
    <property type="project" value="UniProtKB-SubCell"/>
</dbReference>
<dbReference type="InterPro" id="IPR036942">
    <property type="entry name" value="Beta-barrel_TonB_sf"/>
</dbReference>